<organism evidence="1">
    <name type="scientific">Streptomyces sp. R39</name>
    <dbReference type="NCBI Taxonomy" id="3238631"/>
    <lineage>
        <taxon>Bacteria</taxon>
        <taxon>Bacillati</taxon>
        <taxon>Actinomycetota</taxon>
        <taxon>Actinomycetes</taxon>
        <taxon>Kitasatosporales</taxon>
        <taxon>Streptomycetaceae</taxon>
        <taxon>Streptomyces</taxon>
    </lineage>
</organism>
<dbReference type="PANTHER" id="PTHR34389">
    <property type="entry name" value="L-RHAMNOSE MUTAROTASE"/>
    <property type="match status" value="1"/>
</dbReference>
<dbReference type="EMBL" id="CP163441">
    <property type="protein sequence ID" value="XDQ41208.1"/>
    <property type="molecule type" value="Genomic_DNA"/>
</dbReference>
<dbReference type="InterPro" id="IPR011008">
    <property type="entry name" value="Dimeric_a/b-barrel"/>
</dbReference>
<evidence type="ECO:0000313" key="1">
    <source>
        <dbReference type="EMBL" id="XDQ41208.1"/>
    </source>
</evidence>
<accession>A0AB39QG24</accession>
<dbReference type="PANTHER" id="PTHR34389:SF2">
    <property type="entry name" value="L-RHAMNOSE MUTAROTASE"/>
    <property type="match status" value="1"/>
</dbReference>
<sequence>MRRVAQVIAVLPEKLDEYRELHREVPEPVLDRLRRCGVANYSIHLLGDRLFAYFEYHGDDLAADLALLAADEATQEWWRRTAPCQAPVTEAAPGEWWATAEQVFLME</sequence>
<dbReference type="Pfam" id="PF05336">
    <property type="entry name" value="rhaM"/>
    <property type="match status" value="1"/>
</dbReference>
<protein>
    <submittedName>
        <fullName evidence="1">L-rhamnose mutarotase</fullName>
    </submittedName>
</protein>
<dbReference type="InterPro" id="IPR008000">
    <property type="entry name" value="Rham/fucose_mutarotase"/>
</dbReference>
<dbReference type="RefSeq" id="WP_369220908.1">
    <property type="nucleotide sequence ID" value="NZ_CP163441.1"/>
</dbReference>
<dbReference type="GO" id="GO:0016857">
    <property type="term" value="F:racemase and epimerase activity, acting on carbohydrates and derivatives"/>
    <property type="evidence" value="ECO:0007669"/>
    <property type="project" value="InterPro"/>
</dbReference>
<gene>
    <name evidence="1" type="ORF">AB5J52_02380</name>
</gene>
<reference evidence="1" key="1">
    <citation type="submission" date="2024-07" db="EMBL/GenBank/DDBJ databases">
        <authorList>
            <person name="Yu S.T."/>
        </authorList>
    </citation>
    <scope>NUCLEOTIDE SEQUENCE</scope>
    <source>
        <strain evidence="1">R39</strain>
    </source>
</reference>
<name>A0AB39QG24_9ACTN</name>
<proteinExistence type="predicted"/>
<dbReference type="AlphaFoldDB" id="A0AB39QG24"/>
<dbReference type="SUPFAM" id="SSF54909">
    <property type="entry name" value="Dimeric alpha+beta barrel"/>
    <property type="match status" value="1"/>
</dbReference>
<dbReference type="Gene3D" id="3.30.70.100">
    <property type="match status" value="1"/>
</dbReference>